<name>A0ABM7X8D4_9BACT</name>
<keyword evidence="2" id="KW-0560">Oxidoreductase</keyword>
<dbReference type="PANTHER" id="PTHR44196">
    <property type="entry name" value="DEHYDROGENASE/REDUCTASE SDR FAMILY MEMBER 7B"/>
    <property type="match status" value="1"/>
</dbReference>
<keyword evidence="6" id="KW-1185">Reference proteome</keyword>
<dbReference type="SMART" id="SM00822">
    <property type="entry name" value="PKS_KR"/>
    <property type="match status" value="1"/>
</dbReference>
<dbReference type="EMBL" id="AP025592">
    <property type="protein sequence ID" value="BDG08111.1"/>
    <property type="molecule type" value="Genomic_DNA"/>
</dbReference>
<dbReference type="Pfam" id="PF00106">
    <property type="entry name" value="adh_short"/>
    <property type="match status" value="1"/>
</dbReference>
<dbReference type="Gene3D" id="3.40.50.720">
    <property type="entry name" value="NAD(P)-binding Rossmann-like Domain"/>
    <property type="match status" value="1"/>
</dbReference>
<dbReference type="InterPro" id="IPR002347">
    <property type="entry name" value="SDR_fam"/>
</dbReference>
<dbReference type="InterPro" id="IPR057326">
    <property type="entry name" value="KR_dom"/>
</dbReference>
<dbReference type="PRINTS" id="PR00080">
    <property type="entry name" value="SDRFAMILY"/>
</dbReference>
<evidence type="ECO:0000256" key="1">
    <source>
        <dbReference type="ARBA" id="ARBA00006484"/>
    </source>
</evidence>
<reference evidence="6" key="1">
    <citation type="journal article" date="2022" name="Int. J. Syst. Evol. Microbiol.">
        <title>Anaeromyxobacter oryzae sp. nov., Anaeromyxobacter diazotrophicus sp. nov. and Anaeromyxobacter paludicola sp. nov., isolated from paddy soils.</title>
        <authorList>
            <person name="Itoh H."/>
            <person name="Xu Z."/>
            <person name="Mise K."/>
            <person name="Masuda Y."/>
            <person name="Ushijima N."/>
            <person name="Hayakawa C."/>
            <person name="Shiratori Y."/>
            <person name="Senoo K."/>
        </authorList>
    </citation>
    <scope>NUCLEOTIDE SEQUENCE [LARGE SCALE GENOMIC DNA]</scope>
    <source>
        <strain evidence="6">Red630</strain>
    </source>
</reference>
<gene>
    <name evidence="5" type="ORF">AMPC_12240</name>
</gene>
<dbReference type="CDD" id="cd05233">
    <property type="entry name" value="SDR_c"/>
    <property type="match status" value="1"/>
</dbReference>
<protein>
    <submittedName>
        <fullName evidence="5">Ketoacyl reductase</fullName>
    </submittedName>
</protein>
<dbReference type="PANTHER" id="PTHR44196:SF1">
    <property type="entry name" value="DEHYDROGENASE_REDUCTASE SDR FAMILY MEMBER 7B"/>
    <property type="match status" value="1"/>
</dbReference>
<evidence type="ECO:0000313" key="5">
    <source>
        <dbReference type="EMBL" id="BDG08111.1"/>
    </source>
</evidence>
<evidence type="ECO:0000259" key="4">
    <source>
        <dbReference type="SMART" id="SM00822"/>
    </source>
</evidence>
<feature type="domain" description="Ketoreductase" evidence="4">
    <location>
        <begin position="30"/>
        <end position="214"/>
    </location>
</feature>
<dbReference type="PRINTS" id="PR00081">
    <property type="entry name" value="GDHRDH"/>
</dbReference>
<dbReference type="InterPro" id="IPR036291">
    <property type="entry name" value="NAD(P)-bd_dom_sf"/>
</dbReference>
<accession>A0ABM7X8D4</accession>
<proteinExistence type="inferred from homology"/>
<dbReference type="Proteomes" id="UP001162734">
    <property type="component" value="Chromosome"/>
</dbReference>
<comment type="similarity">
    <text evidence="1 3">Belongs to the short-chain dehydrogenases/reductases (SDR) family.</text>
</comment>
<sequence length="339" mass="35555">MRVARTMGWLAGAAGAVALARVRRHRVAGKAVLVSGGSRGLGLCIARELARRGARLAIAARDVRELEAARVELAALGAEVVPIACDVASEEDAARMVREAEARLGRVDALVNVAGIIQVAPAEGLRLQDYRDAVGVNFWGTVHATLAALPAMRARGDGAVLNVTSIGGAVAVPHLLPYTAGKFAQVGFSEGIAAEAAKDGVRVTTVVPGLMRTGSFLRALFKGRREAEVGWFAVASSLPLLTVGAGRAARRMVDALERGERYVVVGWPARALRLLHALLPGATIRAMALANRLLPSQGGVSADEPAREGHAHRPRVARSFLTALGDAAAARNRERPREA</sequence>
<evidence type="ECO:0000256" key="3">
    <source>
        <dbReference type="RuleBase" id="RU000363"/>
    </source>
</evidence>
<evidence type="ECO:0000256" key="2">
    <source>
        <dbReference type="ARBA" id="ARBA00023002"/>
    </source>
</evidence>
<organism evidence="5 6">
    <name type="scientific">Anaeromyxobacter paludicola</name>
    <dbReference type="NCBI Taxonomy" id="2918171"/>
    <lineage>
        <taxon>Bacteria</taxon>
        <taxon>Pseudomonadati</taxon>
        <taxon>Myxococcota</taxon>
        <taxon>Myxococcia</taxon>
        <taxon>Myxococcales</taxon>
        <taxon>Cystobacterineae</taxon>
        <taxon>Anaeromyxobacteraceae</taxon>
        <taxon>Anaeromyxobacter</taxon>
    </lineage>
</organism>
<evidence type="ECO:0000313" key="6">
    <source>
        <dbReference type="Proteomes" id="UP001162734"/>
    </source>
</evidence>
<dbReference type="SUPFAM" id="SSF51735">
    <property type="entry name" value="NAD(P)-binding Rossmann-fold domains"/>
    <property type="match status" value="1"/>
</dbReference>